<feature type="domain" description="HTH araC/xylS-type" evidence="4">
    <location>
        <begin position="144"/>
        <end position="242"/>
    </location>
</feature>
<dbReference type="Gene3D" id="1.10.10.60">
    <property type="entry name" value="Homeodomain-like"/>
    <property type="match status" value="2"/>
</dbReference>
<dbReference type="InterPro" id="IPR011006">
    <property type="entry name" value="CheY-like_superfamily"/>
</dbReference>
<evidence type="ECO:0000313" key="5">
    <source>
        <dbReference type="EMBL" id="MDT2965674.1"/>
    </source>
</evidence>
<dbReference type="GO" id="GO:0043565">
    <property type="term" value="F:sequence-specific DNA binding"/>
    <property type="evidence" value="ECO:0007669"/>
    <property type="project" value="InterPro"/>
</dbReference>
<dbReference type="InterPro" id="IPR018060">
    <property type="entry name" value="HTH_AraC"/>
</dbReference>
<dbReference type="Gene3D" id="3.40.50.2300">
    <property type="match status" value="1"/>
</dbReference>
<evidence type="ECO:0000259" key="4">
    <source>
        <dbReference type="PROSITE" id="PS01124"/>
    </source>
</evidence>
<dbReference type="SUPFAM" id="SSF46689">
    <property type="entry name" value="Homeodomain-like"/>
    <property type="match status" value="2"/>
</dbReference>
<keyword evidence="1" id="KW-0805">Transcription regulation</keyword>
<dbReference type="SUPFAM" id="SSF52172">
    <property type="entry name" value="CheY-like"/>
    <property type="match status" value="1"/>
</dbReference>
<dbReference type="InterPro" id="IPR009057">
    <property type="entry name" value="Homeodomain-like_sf"/>
</dbReference>
<accession>A0AAW8UN97</accession>
<gene>
    <name evidence="5" type="ORF">P7I32_13750</name>
</gene>
<evidence type="ECO:0000256" key="3">
    <source>
        <dbReference type="ARBA" id="ARBA00023163"/>
    </source>
</evidence>
<dbReference type="PANTHER" id="PTHR43280">
    <property type="entry name" value="ARAC-FAMILY TRANSCRIPTIONAL REGULATOR"/>
    <property type="match status" value="1"/>
</dbReference>
<dbReference type="Proteomes" id="UP001268896">
    <property type="component" value="Unassembled WGS sequence"/>
</dbReference>
<dbReference type="InterPro" id="IPR020449">
    <property type="entry name" value="Tscrpt_reg_AraC-type_HTH"/>
</dbReference>
<evidence type="ECO:0000256" key="2">
    <source>
        <dbReference type="ARBA" id="ARBA00023125"/>
    </source>
</evidence>
<keyword evidence="2 5" id="KW-0238">DNA-binding</keyword>
<keyword evidence="3" id="KW-0804">Transcription</keyword>
<dbReference type="GO" id="GO:0003700">
    <property type="term" value="F:DNA-binding transcription factor activity"/>
    <property type="evidence" value="ECO:0007669"/>
    <property type="project" value="InterPro"/>
</dbReference>
<name>A0AAW8UN97_ENTCA</name>
<dbReference type="AlphaFoldDB" id="A0AAW8UN97"/>
<dbReference type="PROSITE" id="PS00041">
    <property type="entry name" value="HTH_ARAC_FAMILY_1"/>
    <property type="match status" value="1"/>
</dbReference>
<dbReference type="SMART" id="SM00342">
    <property type="entry name" value="HTH_ARAC"/>
    <property type="match status" value="1"/>
</dbReference>
<dbReference type="PROSITE" id="PS01124">
    <property type="entry name" value="HTH_ARAC_FAMILY_2"/>
    <property type="match status" value="1"/>
</dbReference>
<reference evidence="5" key="1">
    <citation type="submission" date="2023-03" db="EMBL/GenBank/DDBJ databases">
        <authorList>
            <person name="Shen W."/>
            <person name="Cai J."/>
        </authorList>
    </citation>
    <scope>NUCLEOTIDE SEQUENCE</scope>
    <source>
        <strain evidence="5">K72-2</strain>
    </source>
</reference>
<organism evidence="5 6">
    <name type="scientific">Enterococcus casseliflavus</name>
    <name type="common">Enterococcus flavescens</name>
    <dbReference type="NCBI Taxonomy" id="37734"/>
    <lineage>
        <taxon>Bacteria</taxon>
        <taxon>Bacillati</taxon>
        <taxon>Bacillota</taxon>
        <taxon>Bacilli</taxon>
        <taxon>Lactobacillales</taxon>
        <taxon>Enterococcaceae</taxon>
        <taxon>Enterococcus</taxon>
    </lineage>
</organism>
<dbReference type="Pfam" id="PF12833">
    <property type="entry name" value="HTH_18"/>
    <property type="match status" value="1"/>
</dbReference>
<comment type="caution">
    <text evidence="5">The sequence shown here is derived from an EMBL/GenBank/DDBJ whole genome shotgun (WGS) entry which is preliminary data.</text>
</comment>
<protein>
    <submittedName>
        <fullName evidence="5">DNA-binding response regulator</fullName>
    </submittedName>
</protein>
<proteinExistence type="predicted"/>
<evidence type="ECO:0000313" key="6">
    <source>
        <dbReference type="Proteomes" id="UP001268896"/>
    </source>
</evidence>
<evidence type="ECO:0000256" key="1">
    <source>
        <dbReference type="ARBA" id="ARBA00023015"/>
    </source>
</evidence>
<sequence>MCNLLIIDSEERRAVSEMIRLIDRHFPNVILLPMVDSKKALQRTCLEQMVDIAVINADGEEDCFELYKELLSFYPNAKAILYSAVESFAIAQKALRYDLIDYLVEPITNDFVYALDRGIQSINQISLLHVEKNNEASPSLSLRHKILRYIHENYREHITLDTLADHLHLSRYHTSRLIKNTLGMTFSLYLMIYRIEVAKKELSTSDRSISEISVRVGFNDPNYFSKKFKKATSYTPKEYRKIYRGKVTVIDSRLEL</sequence>
<dbReference type="PANTHER" id="PTHR43280:SF28">
    <property type="entry name" value="HTH-TYPE TRANSCRIPTIONAL ACTIVATOR RHAS"/>
    <property type="match status" value="1"/>
</dbReference>
<dbReference type="EMBL" id="JARQDV010000010">
    <property type="protein sequence ID" value="MDT2965674.1"/>
    <property type="molecule type" value="Genomic_DNA"/>
</dbReference>
<dbReference type="PRINTS" id="PR00032">
    <property type="entry name" value="HTHARAC"/>
</dbReference>
<dbReference type="InterPro" id="IPR018062">
    <property type="entry name" value="HTH_AraC-typ_CS"/>
</dbReference>